<evidence type="ECO:0000313" key="2">
    <source>
        <dbReference type="EMBL" id="CAH2073750.1"/>
    </source>
</evidence>
<name>A0ABN8J0Q2_9NEOP</name>
<reference evidence="2" key="1">
    <citation type="submission" date="2022-03" db="EMBL/GenBank/DDBJ databases">
        <authorList>
            <person name="Martin H S."/>
        </authorList>
    </citation>
    <scope>NUCLEOTIDE SEQUENCE</scope>
</reference>
<evidence type="ECO:0000256" key="1">
    <source>
        <dbReference type="SAM" id="MobiDB-lite"/>
    </source>
</evidence>
<dbReference type="EMBL" id="OW152819">
    <property type="protein sequence ID" value="CAH2073750.1"/>
    <property type="molecule type" value="Genomic_DNA"/>
</dbReference>
<protein>
    <submittedName>
        <fullName evidence="2">Uncharacterized protein</fullName>
    </submittedName>
</protein>
<keyword evidence="3" id="KW-1185">Reference proteome</keyword>
<proteinExistence type="predicted"/>
<dbReference type="Proteomes" id="UP000837857">
    <property type="component" value="Chromosome 7"/>
</dbReference>
<feature type="region of interest" description="Disordered" evidence="1">
    <location>
        <begin position="1"/>
        <end position="53"/>
    </location>
</feature>
<evidence type="ECO:0000313" key="3">
    <source>
        <dbReference type="Proteomes" id="UP000837857"/>
    </source>
</evidence>
<feature type="compositionally biased region" description="Low complexity" evidence="1">
    <location>
        <begin position="41"/>
        <end position="52"/>
    </location>
</feature>
<sequence>MLWNNRMLSSGDEGRPADQSAGRASSGGGCIPTPRRPRPAAPSRAPRPSGARHVTCRLAAECATATKIERAHTISHRARLRRLSRLLSVCCLTSANASRGRRRTAFAPNATSE</sequence>
<gene>
    <name evidence="2" type="ORF">IPOD504_LOCUS15772</name>
</gene>
<feature type="non-terminal residue" evidence="2">
    <location>
        <position position="113"/>
    </location>
</feature>
<accession>A0ABN8J0Q2</accession>
<organism evidence="2 3">
    <name type="scientific">Iphiclides podalirius</name>
    <name type="common">scarce swallowtail</name>
    <dbReference type="NCBI Taxonomy" id="110791"/>
    <lineage>
        <taxon>Eukaryota</taxon>
        <taxon>Metazoa</taxon>
        <taxon>Ecdysozoa</taxon>
        <taxon>Arthropoda</taxon>
        <taxon>Hexapoda</taxon>
        <taxon>Insecta</taxon>
        <taxon>Pterygota</taxon>
        <taxon>Neoptera</taxon>
        <taxon>Endopterygota</taxon>
        <taxon>Lepidoptera</taxon>
        <taxon>Glossata</taxon>
        <taxon>Ditrysia</taxon>
        <taxon>Papilionoidea</taxon>
        <taxon>Papilionidae</taxon>
        <taxon>Papilioninae</taxon>
        <taxon>Iphiclides</taxon>
    </lineage>
</organism>